<name>A0A151RPX6_CAJCA</name>
<proteinExistence type="predicted"/>
<dbReference type="EMBL" id="KQ483620">
    <property type="protein sequence ID" value="KYP44607.1"/>
    <property type="molecule type" value="Genomic_DNA"/>
</dbReference>
<organism evidence="1 2">
    <name type="scientific">Cajanus cajan</name>
    <name type="common">Pigeon pea</name>
    <name type="synonym">Cajanus indicus</name>
    <dbReference type="NCBI Taxonomy" id="3821"/>
    <lineage>
        <taxon>Eukaryota</taxon>
        <taxon>Viridiplantae</taxon>
        <taxon>Streptophyta</taxon>
        <taxon>Embryophyta</taxon>
        <taxon>Tracheophyta</taxon>
        <taxon>Spermatophyta</taxon>
        <taxon>Magnoliopsida</taxon>
        <taxon>eudicotyledons</taxon>
        <taxon>Gunneridae</taxon>
        <taxon>Pentapetalae</taxon>
        <taxon>rosids</taxon>
        <taxon>fabids</taxon>
        <taxon>Fabales</taxon>
        <taxon>Fabaceae</taxon>
        <taxon>Papilionoideae</taxon>
        <taxon>50 kb inversion clade</taxon>
        <taxon>NPAAA clade</taxon>
        <taxon>indigoferoid/millettioid clade</taxon>
        <taxon>Phaseoleae</taxon>
        <taxon>Cajanus</taxon>
    </lineage>
</organism>
<gene>
    <name evidence="1" type="ORF">KK1_033889</name>
</gene>
<evidence type="ECO:0000313" key="2">
    <source>
        <dbReference type="Proteomes" id="UP000075243"/>
    </source>
</evidence>
<reference evidence="1" key="1">
    <citation type="journal article" date="2012" name="Nat. Biotechnol.">
        <title>Draft genome sequence of pigeonpea (Cajanus cajan), an orphan legume crop of resource-poor farmers.</title>
        <authorList>
            <person name="Varshney R.K."/>
            <person name="Chen W."/>
            <person name="Li Y."/>
            <person name="Bharti A.K."/>
            <person name="Saxena R.K."/>
            <person name="Schlueter J.A."/>
            <person name="Donoghue M.T."/>
            <person name="Azam S."/>
            <person name="Fan G."/>
            <person name="Whaley A.M."/>
            <person name="Farmer A.D."/>
            <person name="Sheridan J."/>
            <person name="Iwata A."/>
            <person name="Tuteja R."/>
            <person name="Penmetsa R.V."/>
            <person name="Wu W."/>
            <person name="Upadhyaya H.D."/>
            <person name="Yang S.P."/>
            <person name="Shah T."/>
            <person name="Saxena K.B."/>
            <person name="Michael T."/>
            <person name="McCombie W.R."/>
            <person name="Yang B."/>
            <person name="Zhang G."/>
            <person name="Yang H."/>
            <person name="Wang J."/>
            <person name="Spillane C."/>
            <person name="Cook D.R."/>
            <person name="May G.D."/>
            <person name="Xu X."/>
            <person name="Jackson S.A."/>
        </authorList>
    </citation>
    <scope>NUCLEOTIDE SEQUENCE [LARGE SCALE GENOMIC DNA]</scope>
</reference>
<dbReference type="Proteomes" id="UP000075243">
    <property type="component" value="Unassembled WGS sequence"/>
</dbReference>
<evidence type="ECO:0000313" key="1">
    <source>
        <dbReference type="EMBL" id="KYP44607.1"/>
    </source>
</evidence>
<keyword evidence="2" id="KW-1185">Reference proteome</keyword>
<dbReference type="PANTHER" id="PTHR33116:SF78">
    <property type="entry name" value="OS12G0587133 PROTEIN"/>
    <property type="match status" value="1"/>
</dbReference>
<dbReference type="AlphaFoldDB" id="A0A151RPX6"/>
<protein>
    <submittedName>
        <fullName evidence="1">Ribonuclease H protein At1g65750 family</fullName>
    </submittedName>
</protein>
<sequence>FCSWKAHQLSFVGRLTLVKSILQALPIFAIQSTKLLFYILDELDNKCRKFLWGDTNQ</sequence>
<dbReference type="PANTHER" id="PTHR33116">
    <property type="entry name" value="REVERSE TRANSCRIPTASE ZINC-BINDING DOMAIN-CONTAINING PROTEIN-RELATED-RELATED"/>
    <property type="match status" value="1"/>
</dbReference>
<feature type="non-terminal residue" evidence="1">
    <location>
        <position position="1"/>
    </location>
</feature>
<accession>A0A151RPX6</accession>
<dbReference type="Gramene" id="C.cajan_30631.t">
    <property type="protein sequence ID" value="C.cajan_30631.t.cds1"/>
    <property type="gene ID" value="C.cajan_30631"/>
</dbReference>